<protein>
    <submittedName>
        <fullName evidence="4">Single stranded DNA-binding protein</fullName>
    </submittedName>
</protein>
<comment type="caution">
    <text evidence="4">The sequence shown here is derived from an EMBL/GenBank/DDBJ whole genome shotgun (WGS) entry which is preliminary data.</text>
</comment>
<dbReference type="Pfam" id="PF00436">
    <property type="entry name" value="SSB"/>
    <property type="match status" value="1"/>
</dbReference>
<dbReference type="Proteomes" id="UP000294876">
    <property type="component" value="Unassembled WGS sequence"/>
</dbReference>
<proteinExistence type="predicted"/>
<accession>A0AB74QVS9</accession>
<keyword evidence="1 2" id="KW-0238">DNA-binding</keyword>
<dbReference type="Gene3D" id="2.40.50.140">
    <property type="entry name" value="Nucleic acid-binding proteins"/>
    <property type="match status" value="1"/>
</dbReference>
<dbReference type="EMBL" id="CAAGWG010000026">
    <property type="protein sequence ID" value="VGD38733.1"/>
    <property type="molecule type" value="Genomic_DNA"/>
</dbReference>
<dbReference type="AlphaFoldDB" id="A0AB74QVS9"/>
<dbReference type="InterPro" id="IPR012340">
    <property type="entry name" value="NA-bd_OB-fold"/>
</dbReference>
<name>A0AB74QVS9_KLEPN</name>
<evidence type="ECO:0000256" key="2">
    <source>
        <dbReference type="PROSITE-ProRule" id="PRU00252"/>
    </source>
</evidence>
<dbReference type="GO" id="GO:0003697">
    <property type="term" value="F:single-stranded DNA binding"/>
    <property type="evidence" value="ECO:0007669"/>
    <property type="project" value="InterPro"/>
</dbReference>
<evidence type="ECO:0000256" key="1">
    <source>
        <dbReference type="ARBA" id="ARBA00023125"/>
    </source>
</evidence>
<evidence type="ECO:0000313" key="5">
    <source>
        <dbReference type="Proteomes" id="UP000294876"/>
    </source>
</evidence>
<sequence length="221" mass="24064">MPVLNQRQRVEFFPWQAVNQQNAPLNQRKIAEVGSGKPSNGAGWRAVNQLNQLNQHYFCLLSEKKQRLAEREVSMTAQISAYGRLVADPETRTTGKGTSMAMARLAVSLPCNAAADGQATFWLGVIAFGKQADALAKHQKGDLVSVAGNMQLNQWTGQDGGMQQGYQVIADSVLSARTVRPGGKAGQQGQATDALRRAHEQQPPTTGYEGFNQTTPYDDDF</sequence>
<dbReference type="SUPFAM" id="SSF50249">
    <property type="entry name" value="Nucleic acid-binding proteins"/>
    <property type="match status" value="1"/>
</dbReference>
<feature type="compositionally biased region" description="Polar residues" evidence="3">
    <location>
        <begin position="211"/>
        <end position="221"/>
    </location>
</feature>
<gene>
    <name evidence="4" type="primary">ssb_2</name>
    <name evidence="4" type="ORF">SAMEA104567804_04777</name>
</gene>
<dbReference type="CDD" id="cd04496">
    <property type="entry name" value="SSB_OBF"/>
    <property type="match status" value="1"/>
</dbReference>
<reference evidence="4 5" key="1">
    <citation type="submission" date="2019-03" db="EMBL/GenBank/DDBJ databases">
        <authorList>
            <consortium name="Pathogen Informatics"/>
        </authorList>
    </citation>
    <scope>NUCLEOTIDE SEQUENCE [LARGE SCALE GENOMIC DNA]</scope>
    <source>
        <strain evidence="4 5">5012STDY7312589</strain>
    </source>
</reference>
<organism evidence="4 5">
    <name type="scientific">Klebsiella pneumoniae</name>
    <dbReference type="NCBI Taxonomy" id="573"/>
    <lineage>
        <taxon>Bacteria</taxon>
        <taxon>Pseudomonadati</taxon>
        <taxon>Pseudomonadota</taxon>
        <taxon>Gammaproteobacteria</taxon>
        <taxon>Enterobacterales</taxon>
        <taxon>Enterobacteriaceae</taxon>
        <taxon>Klebsiella/Raoultella group</taxon>
        <taxon>Klebsiella</taxon>
        <taxon>Klebsiella pneumoniae complex</taxon>
    </lineage>
</organism>
<evidence type="ECO:0000313" key="4">
    <source>
        <dbReference type="EMBL" id="VGD38733.1"/>
    </source>
</evidence>
<dbReference type="InterPro" id="IPR000424">
    <property type="entry name" value="Primosome_PriB/ssb"/>
</dbReference>
<feature type="region of interest" description="Disordered" evidence="3">
    <location>
        <begin position="179"/>
        <end position="221"/>
    </location>
</feature>
<dbReference type="PROSITE" id="PS50935">
    <property type="entry name" value="SSB"/>
    <property type="match status" value="1"/>
</dbReference>
<evidence type="ECO:0000256" key="3">
    <source>
        <dbReference type="SAM" id="MobiDB-lite"/>
    </source>
</evidence>